<dbReference type="Gene3D" id="1.20.910.10">
    <property type="entry name" value="Heme oxygenase-like"/>
    <property type="match status" value="1"/>
</dbReference>
<dbReference type="PANTHER" id="PTHR43198:SF2">
    <property type="entry name" value="SI:CH1073-67J19.1-RELATED"/>
    <property type="match status" value="1"/>
</dbReference>
<evidence type="ECO:0000256" key="5">
    <source>
        <dbReference type="ARBA" id="ARBA00012684"/>
    </source>
</evidence>
<dbReference type="GO" id="GO:0009228">
    <property type="term" value="P:thiamine biosynthetic process"/>
    <property type="evidence" value="ECO:0007669"/>
    <property type="project" value="UniProtKB-KW"/>
</dbReference>
<dbReference type="InterPro" id="IPR016084">
    <property type="entry name" value="Haem_Oase-like_multi-hlx"/>
</dbReference>
<comment type="catalytic activity">
    <reaction evidence="8 9">
        <text>thiamine + H2O = 5-(2-hydroxyethyl)-4-methylthiazole + 4-amino-5-hydroxymethyl-2-methylpyrimidine + H(+)</text>
        <dbReference type="Rhea" id="RHEA:17509"/>
        <dbReference type="ChEBI" id="CHEBI:15377"/>
        <dbReference type="ChEBI" id="CHEBI:15378"/>
        <dbReference type="ChEBI" id="CHEBI:16892"/>
        <dbReference type="ChEBI" id="CHEBI:17957"/>
        <dbReference type="ChEBI" id="CHEBI:18385"/>
        <dbReference type="EC" id="3.5.99.2"/>
    </reaction>
</comment>
<evidence type="ECO:0000259" key="10">
    <source>
        <dbReference type="Pfam" id="PF03070"/>
    </source>
</evidence>
<evidence type="ECO:0000313" key="12">
    <source>
        <dbReference type="EMBL" id="OJG10099.1"/>
    </source>
</evidence>
<dbReference type="InterPro" id="IPR004305">
    <property type="entry name" value="Thiaminase-2/PQQC"/>
</dbReference>
<keyword evidence="7 9" id="KW-0784">Thiamine biosynthesis</keyword>
<dbReference type="AlphaFoldDB" id="A0A1L8QRJ9"/>
<proteinExistence type="inferred from homology"/>
<dbReference type="NCBIfam" id="TIGR04306">
    <property type="entry name" value="salvage_TenA"/>
    <property type="match status" value="1"/>
</dbReference>
<accession>A0A1L8QRJ9</accession>
<evidence type="ECO:0000256" key="1">
    <source>
        <dbReference type="ARBA" id="ARBA00001881"/>
    </source>
</evidence>
<dbReference type="GO" id="GO:0050334">
    <property type="term" value="F:thiaminase activity"/>
    <property type="evidence" value="ECO:0007669"/>
    <property type="project" value="UniProtKB-EC"/>
</dbReference>
<dbReference type="SUPFAM" id="SSF48613">
    <property type="entry name" value="Heme oxygenase-like"/>
    <property type="match status" value="1"/>
</dbReference>
<dbReference type="PANTHER" id="PTHR43198">
    <property type="entry name" value="BIFUNCTIONAL TH2 PROTEIN"/>
    <property type="match status" value="1"/>
</dbReference>
<dbReference type="OrthoDB" id="34166at2"/>
<reference evidence="11" key="3">
    <citation type="submission" date="2021-11" db="EMBL/GenBank/DDBJ databases">
        <authorList>
            <person name="Gilroy R."/>
        </authorList>
    </citation>
    <scope>NUCLEOTIDE SEQUENCE</scope>
    <source>
        <strain evidence="11">150</strain>
    </source>
</reference>
<evidence type="ECO:0000256" key="4">
    <source>
        <dbReference type="ARBA" id="ARBA00011881"/>
    </source>
</evidence>
<dbReference type="Pfam" id="PF03070">
    <property type="entry name" value="TENA_THI-4"/>
    <property type="match status" value="1"/>
</dbReference>
<evidence type="ECO:0000256" key="9">
    <source>
        <dbReference type="RuleBase" id="RU363093"/>
    </source>
</evidence>
<evidence type="ECO:0000256" key="8">
    <source>
        <dbReference type="ARBA" id="ARBA00048337"/>
    </source>
</evidence>
<gene>
    <name evidence="11" type="primary">tenA</name>
    <name evidence="11" type="ORF">K8V42_07675</name>
    <name evidence="12" type="ORF">RU93_GL000349</name>
</gene>
<dbReference type="EMBL" id="JXKD01000010">
    <property type="protein sequence ID" value="OJG10099.1"/>
    <property type="molecule type" value="Genomic_DNA"/>
</dbReference>
<evidence type="ECO:0000256" key="6">
    <source>
        <dbReference type="ARBA" id="ARBA00013647"/>
    </source>
</evidence>
<organism evidence="12 13">
    <name type="scientific">Enterococcus aquimarinus</name>
    <dbReference type="NCBI Taxonomy" id="328396"/>
    <lineage>
        <taxon>Bacteria</taxon>
        <taxon>Bacillati</taxon>
        <taxon>Bacillota</taxon>
        <taxon>Bacilli</taxon>
        <taxon>Lactobacillales</taxon>
        <taxon>Enterococcaceae</taxon>
        <taxon>Enterococcus</taxon>
    </lineage>
</organism>
<evidence type="ECO:0000256" key="2">
    <source>
        <dbReference type="ARBA" id="ARBA00004948"/>
    </source>
</evidence>
<dbReference type="UniPathway" id="UPA00060"/>
<comment type="caution">
    <text evidence="12">The sequence shown here is derived from an EMBL/GenBank/DDBJ whole genome shotgun (WGS) entry which is preliminary data.</text>
</comment>
<protein>
    <recommendedName>
        <fullName evidence="6 9">Aminopyrimidine aminohydrolase</fullName>
        <ecNumber evidence="5 9">3.5.99.2</ecNumber>
    </recommendedName>
</protein>
<name>A0A1L8QRJ9_9ENTE</name>
<dbReference type="GO" id="GO:0009229">
    <property type="term" value="P:thiamine diphosphate biosynthetic process"/>
    <property type="evidence" value="ECO:0007669"/>
    <property type="project" value="UniProtKB-UniPathway"/>
</dbReference>
<comment type="pathway">
    <text evidence="2 9">Cofactor biosynthesis; thiamine diphosphate biosynthesis.</text>
</comment>
<dbReference type="Proteomes" id="UP000182149">
    <property type="component" value="Unassembled WGS sequence"/>
</dbReference>
<keyword evidence="13" id="KW-1185">Reference proteome</keyword>
<evidence type="ECO:0000313" key="11">
    <source>
        <dbReference type="EMBL" id="MCC9274157.1"/>
    </source>
</evidence>
<evidence type="ECO:0000313" key="13">
    <source>
        <dbReference type="Proteomes" id="UP000182149"/>
    </source>
</evidence>
<dbReference type="InterPro" id="IPR027574">
    <property type="entry name" value="Thiaminase_II"/>
</dbReference>
<dbReference type="RefSeq" id="WP_084131293.1">
    <property type="nucleotide sequence ID" value="NZ_JBHSHF010000006.1"/>
</dbReference>
<comment type="similarity">
    <text evidence="3 9">Belongs to the TenA family.</text>
</comment>
<comment type="catalytic activity">
    <reaction evidence="1 9">
        <text>4-amino-5-aminomethyl-2-methylpyrimidine + H2O = 4-amino-5-hydroxymethyl-2-methylpyrimidine + NH4(+)</text>
        <dbReference type="Rhea" id="RHEA:31799"/>
        <dbReference type="ChEBI" id="CHEBI:15377"/>
        <dbReference type="ChEBI" id="CHEBI:16892"/>
        <dbReference type="ChEBI" id="CHEBI:28938"/>
        <dbReference type="ChEBI" id="CHEBI:63416"/>
        <dbReference type="EC" id="3.5.99.2"/>
    </reaction>
</comment>
<dbReference type="EMBL" id="JAJJVO010000116">
    <property type="protein sequence ID" value="MCC9274157.1"/>
    <property type="molecule type" value="Genomic_DNA"/>
</dbReference>
<feature type="domain" description="Thiaminase-2/PQQC" evidence="10">
    <location>
        <begin position="7"/>
        <end position="213"/>
    </location>
</feature>
<comment type="function">
    <text evidence="9">Catalyzes an amino-pyrimidine hydrolysis reaction at the C5' of the pyrimidine moiety of thiamine compounds, a reaction that is part of a thiamine salvage pathway.</text>
</comment>
<dbReference type="GO" id="GO:0005829">
    <property type="term" value="C:cytosol"/>
    <property type="evidence" value="ECO:0007669"/>
    <property type="project" value="TreeGrafter"/>
</dbReference>
<dbReference type="EC" id="3.5.99.2" evidence="5 9"/>
<dbReference type="STRING" id="328396.RU93_GL000349"/>
<keyword evidence="9" id="KW-0378">Hydrolase</keyword>
<dbReference type="Proteomes" id="UP000813384">
    <property type="component" value="Unassembled WGS sequence"/>
</dbReference>
<dbReference type="InterPro" id="IPR050967">
    <property type="entry name" value="Thiamine_Salvage_TenA"/>
</dbReference>
<evidence type="ECO:0000256" key="3">
    <source>
        <dbReference type="ARBA" id="ARBA00010264"/>
    </source>
</evidence>
<sequence length="221" mass="25950">MFSKELHEATQSIWQQSKDHPFIQELVAGSLPEEIFRYYLLQDCYYLIQFGKAHLLLAEKADDPIFKALQIQNAQGLEESEVSVRHDFFQQMAITPEEYAATPIAPTAYHYTSHIYRLIQTENPAIILAALLPCYWLYQEIGEHFATVGSPHPIYQTWIETYHSPEFKQMTQTQIDWLDFFAERASAEEKKAMKEAFIISSYLELQFWEMAYQKESWGMSR</sequence>
<evidence type="ECO:0000256" key="7">
    <source>
        <dbReference type="ARBA" id="ARBA00022977"/>
    </source>
</evidence>
<reference evidence="12 13" key="1">
    <citation type="submission" date="2014-12" db="EMBL/GenBank/DDBJ databases">
        <title>Draft genome sequences of 29 type strains of Enterococci.</title>
        <authorList>
            <person name="Zhong Z."/>
            <person name="Sun Z."/>
            <person name="Liu W."/>
            <person name="Zhang W."/>
            <person name="Zhang H."/>
        </authorList>
    </citation>
    <scope>NUCLEOTIDE SEQUENCE [LARGE SCALE GENOMIC DNA]</scope>
    <source>
        <strain evidence="12 13">DSM 17690</strain>
    </source>
</reference>
<reference evidence="11" key="2">
    <citation type="journal article" date="2021" name="PeerJ">
        <title>Extensive microbial diversity within the chicken gut microbiome revealed by metagenomics and culture.</title>
        <authorList>
            <person name="Gilroy R."/>
            <person name="Ravi A."/>
            <person name="Getino M."/>
            <person name="Pursley I."/>
            <person name="Horton D.L."/>
            <person name="Alikhan N.F."/>
            <person name="Baker D."/>
            <person name="Gharbi K."/>
            <person name="Hall N."/>
            <person name="Watson M."/>
            <person name="Adriaenssens E.M."/>
            <person name="Foster-Nyarko E."/>
            <person name="Jarju S."/>
            <person name="Secka A."/>
            <person name="Antonio M."/>
            <person name="Oren A."/>
            <person name="Chaudhuri R.R."/>
            <person name="La Ragione R."/>
            <person name="Hildebrand F."/>
            <person name="Pallen M.J."/>
        </authorList>
    </citation>
    <scope>NUCLEOTIDE SEQUENCE</scope>
    <source>
        <strain evidence="11">150</strain>
    </source>
</reference>
<dbReference type="CDD" id="cd19364">
    <property type="entry name" value="TenA_C_BsTenA-like"/>
    <property type="match status" value="1"/>
</dbReference>
<comment type="subunit">
    <text evidence="4">Homotetramer.</text>
</comment>